<feature type="domain" description="HTH cro/C1-type" evidence="1">
    <location>
        <begin position="30"/>
        <end position="65"/>
    </location>
</feature>
<dbReference type="InterPro" id="IPR001387">
    <property type="entry name" value="Cro/C1-type_HTH"/>
</dbReference>
<dbReference type="InterPro" id="IPR010982">
    <property type="entry name" value="Lambda_DNA-bd_dom_sf"/>
</dbReference>
<sequence length="128" mass="14269">MFHTVRKSNQREYSNDEVSAAIARDQDETISSSYIWYLRSGQRDNPTLRHLTALARFFGVPAAYFFDDEATERVEAELALLTAMKDAGVRDVALRAAGLSPASLRTIYDVIARVSELEATAPKTPESQ</sequence>
<evidence type="ECO:0000313" key="2">
    <source>
        <dbReference type="EMBL" id="GAA1672987.1"/>
    </source>
</evidence>
<protein>
    <submittedName>
        <fullName evidence="2">Helix-turn-helix domain-containing protein</fullName>
    </submittedName>
</protein>
<dbReference type="Proteomes" id="UP001500618">
    <property type="component" value="Unassembled WGS sequence"/>
</dbReference>
<name>A0ABN2GL88_9ACTN</name>
<dbReference type="SUPFAM" id="SSF47413">
    <property type="entry name" value="lambda repressor-like DNA-binding domains"/>
    <property type="match status" value="1"/>
</dbReference>
<accession>A0ABN2GL88</accession>
<comment type="caution">
    <text evidence="2">The sequence shown here is derived from an EMBL/GenBank/DDBJ whole genome shotgun (WGS) entry which is preliminary data.</text>
</comment>
<organism evidence="2 3">
    <name type="scientific">Fodinicola feengrottensis</name>
    <dbReference type="NCBI Taxonomy" id="435914"/>
    <lineage>
        <taxon>Bacteria</taxon>
        <taxon>Bacillati</taxon>
        <taxon>Actinomycetota</taxon>
        <taxon>Actinomycetes</taxon>
        <taxon>Mycobacteriales</taxon>
        <taxon>Fodinicola</taxon>
    </lineage>
</organism>
<keyword evidence="3" id="KW-1185">Reference proteome</keyword>
<evidence type="ECO:0000259" key="1">
    <source>
        <dbReference type="PROSITE" id="PS50943"/>
    </source>
</evidence>
<gene>
    <name evidence="2" type="ORF">GCM10009765_22880</name>
</gene>
<evidence type="ECO:0000313" key="3">
    <source>
        <dbReference type="Proteomes" id="UP001500618"/>
    </source>
</evidence>
<dbReference type="Gene3D" id="1.10.260.40">
    <property type="entry name" value="lambda repressor-like DNA-binding domains"/>
    <property type="match status" value="1"/>
</dbReference>
<dbReference type="EMBL" id="BAAANY010000008">
    <property type="protein sequence ID" value="GAA1672987.1"/>
    <property type="molecule type" value="Genomic_DNA"/>
</dbReference>
<dbReference type="PROSITE" id="PS50943">
    <property type="entry name" value="HTH_CROC1"/>
    <property type="match status" value="1"/>
</dbReference>
<proteinExistence type="predicted"/>
<reference evidence="2 3" key="1">
    <citation type="journal article" date="2019" name="Int. J. Syst. Evol. Microbiol.">
        <title>The Global Catalogue of Microorganisms (GCM) 10K type strain sequencing project: providing services to taxonomists for standard genome sequencing and annotation.</title>
        <authorList>
            <consortium name="The Broad Institute Genomics Platform"/>
            <consortium name="The Broad Institute Genome Sequencing Center for Infectious Disease"/>
            <person name="Wu L."/>
            <person name="Ma J."/>
        </authorList>
    </citation>
    <scope>NUCLEOTIDE SEQUENCE [LARGE SCALE GENOMIC DNA]</scope>
    <source>
        <strain evidence="2 3">JCM 14718</strain>
    </source>
</reference>